<evidence type="ECO:0000256" key="3">
    <source>
        <dbReference type="ARBA" id="ARBA00022801"/>
    </source>
</evidence>
<feature type="binding site" evidence="5">
    <location>
        <position position="154"/>
    </location>
    <ligand>
        <name>substrate</name>
    </ligand>
</feature>
<dbReference type="Gene3D" id="3.40.710.10">
    <property type="entry name" value="DD-peptidase/beta-lactamase superfamily"/>
    <property type="match status" value="1"/>
</dbReference>
<feature type="binding site" evidence="5">
    <location>
        <position position="59"/>
    </location>
    <ligand>
        <name>substrate</name>
    </ligand>
</feature>
<feature type="binding site" evidence="5">
    <location>
        <position position="252"/>
    </location>
    <ligand>
        <name>substrate</name>
    </ligand>
</feature>
<comment type="caution">
    <text evidence="6">The sequence shown here is derived from an EMBL/GenBank/DDBJ whole genome shotgun (WGS) entry which is preliminary data.</text>
</comment>
<feature type="binding site" evidence="5">
    <location>
        <position position="161"/>
    </location>
    <ligand>
        <name>substrate</name>
    </ligand>
</feature>
<organism evidence="6 7">
    <name type="scientific">Solibacillus faecavium</name>
    <dbReference type="NCBI Taxonomy" id="2762221"/>
    <lineage>
        <taxon>Bacteria</taxon>
        <taxon>Bacillati</taxon>
        <taxon>Bacillota</taxon>
        <taxon>Bacilli</taxon>
        <taxon>Bacillales</taxon>
        <taxon>Caryophanaceae</taxon>
        <taxon>Solibacillus</taxon>
    </lineage>
</organism>
<evidence type="ECO:0000313" key="7">
    <source>
        <dbReference type="Proteomes" id="UP000619101"/>
    </source>
</evidence>
<dbReference type="InterPro" id="IPR015868">
    <property type="entry name" value="Glutaminase"/>
</dbReference>
<name>A0ABR8XT53_9BACL</name>
<dbReference type="GO" id="GO:0004359">
    <property type="term" value="F:glutaminase activity"/>
    <property type="evidence" value="ECO:0007669"/>
    <property type="project" value="UniProtKB-EC"/>
</dbReference>
<dbReference type="NCBIfam" id="TIGR03814">
    <property type="entry name" value="Gln_ase"/>
    <property type="match status" value="1"/>
</dbReference>
<evidence type="ECO:0000256" key="2">
    <source>
        <dbReference type="ARBA" id="ARBA00012918"/>
    </source>
</evidence>
<accession>A0ABR8XT53</accession>
<dbReference type="RefSeq" id="WP_191698105.1">
    <property type="nucleotide sequence ID" value="NZ_JACSPZ010000001.1"/>
</dbReference>
<keyword evidence="3 5" id="KW-0378">Hydrolase</keyword>
<dbReference type="PANTHER" id="PTHR12544">
    <property type="entry name" value="GLUTAMINASE"/>
    <property type="match status" value="1"/>
</dbReference>
<dbReference type="SUPFAM" id="SSF56601">
    <property type="entry name" value="beta-lactamase/transpeptidase-like"/>
    <property type="match status" value="1"/>
</dbReference>
<dbReference type="EC" id="3.5.1.2" evidence="2 5"/>
<feature type="binding site" evidence="5">
    <location>
        <position position="234"/>
    </location>
    <ligand>
        <name>substrate</name>
    </ligand>
</feature>
<evidence type="ECO:0000256" key="4">
    <source>
        <dbReference type="ARBA" id="ARBA00049534"/>
    </source>
</evidence>
<feature type="binding site" evidence="5">
    <location>
        <position position="110"/>
    </location>
    <ligand>
        <name>substrate</name>
    </ligand>
</feature>
<dbReference type="InterPro" id="IPR012338">
    <property type="entry name" value="Beta-lactam/transpept-like"/>
</dbReference>
<gene>
    <name evidence="5 6" type="primary">glsA</name>
    <name evidence="6" type="ORF">H9635_00075</name>
</gene>
<feature type="binding site" evidence="5">
    <location>
        <position position="185"/>
    </location>
    <ligand>
        <name>substrate</name>
    </ligand>
</feature>
<comment type="similarity">
    <text evidence="1 5">Belongs to the glutaminase family.</text>
</comment>
<evidence type="ECO:0000256" key="5">
    <source>
        <dbReference type="HAMAP-Rule" id="MF_00313"/>
    </source>
</evidence>
<dbReference type="EMBL" id="JACSPZ010000001">
    <property type="protein sequence ID" value="MBD8035112.1"/>
    <property type="molecule type" value="Genomic_DNA"/>
</dbReference>
<protein>
    <recommendedName>
        <fullName evidence="2 5">Glutaminase</fullName>
        <ecNumber evidence="2 5">3.5.1.2</ecNumber>
    </recommendedName>
</protein>
<evidence type="ECO:0000256" key="1">
    <source>
        <dbReference type="ARBA" id="ARBA00011076"/>
    </source>
</evidence>
<reference evidence="6 7" key="1">
    <citation type="submission" date="2020-08" db="EMBL/GenBank/DDBJ databases">
        <title>A Genomic Blueprint of the Chicken Gut Microbiome.</title>
        <authorList>
            <person name="Gilroy R."/>
            <person name="Ravi A."/>
            <person name="Getino M."/>
            <person name="Pursley I."/>
            <person name="Horton D.L."/>
            <person name="Alikhan N.-F."/>
            <person name="Baker D."/>
            <person name="Gharbi K."/>
            <person name="Hall N."/>
            <person name="Watson M."/>
            <person name="Adriaenssens E.M."/>
            <person name="Foster-Nyarko E."/>
            <person name="Jarju S."/>
            <person name="Secka A."/>
            <person name="Antonio M."/>
            <person name="Oren A."/>
            <person name="Chaudhuri R."/>
            <person name="La Ragione R.M."/>
            <person name="Hildebrand F."/>
            <person name="Pallen M.J."/>
        </authorList>
    </citation>
    <scope>NUCLEOTIDE SEQUENCE [LARGE SCALE GENOMIC DNA]</scope>
    <source>
        <strain evidence="6 7">A46</strain>
    </source>
</reference>
<comment type="catalytic activity">
    <reaction evidence="4 5">
        <text>L-glutamine + H2O = L-glutamate + NH4(+)</text>
        <dbReference type="Rhea" id="RHEA:15889"/>
        <dbReference type="ChEBI" id="CHEBI:15377"/>
        <dbReference type="ChEBI" id="CHEBI:28938"/>
        <dbReference type="ChEBI" id="CHEBI:29985"/>
        <dbReference type="ChEBI" id="CHEBI:58359"/>
        <dbReference type="EC" id="3.5.1.2"/>
    </reaction>
</comment>
<dbReference type="Pfam" id="PF04960">
    <property type="entry name" value="Glutaminase"/>
    <property type="match status" value="1"/>
</dbReference>
<sequence>MKKLQGIYEYAAQMTAKGKVATYIPALATADPNAFAVSLVSMEDKIVFGECTQLFTLQSVVKVFSFMVAMNHHGIKEIMRYVDVEPTGDSFDSIVRLESHNNKPFNPMINAGAITVASLLPGETMHEKVKSVTLFLEKIIGKKVHIDNEVYLSEYHAADYNRAIAYILQANGFLKSDVEEALQVYLQLCSISVNVEDLAVMALYFATNGKNSAATCSKEVIHIAKALMFTCGMYNASGKFAAFIGLPAKSGVSGAIIAVVKNGTIEHLQGPIGIGIYGPAIDQVGNSVAGIAFLTQLSKEFDLFCL</sequence>
<keyword evidence="5" id="KW-0007">Acetylation</keyword>
<evidence type="ECO:0000313" key="6">
    <source>
        <dbReference type="EMBL" id="MBD8035112.1"/>
    </source>
</evidence>
<keyword evidence="7" id="KW-1185">Reference proteome</keyword>
<dbReference type="Proteomes" id="UP000619101">
    <property type="component" value="Unassembled WGS sequence"/>
</dbReference>
<comment type="subunit">
    <text evidence="5">Homotetramer.</text>
</comment>
<dbReference type="PANTHER" id="PTHR12544:SF32">
    <property type="entry name" value="GLUTAMINASE 1"/>
    <property type="match status" value="1"/>
</dbReference>
<dbReference type="HAMAP" id="MF_00313">
    <property type="entry name" value="Glutaminase"/>
    <property type="match status" value="1"/>
</dbReference>
<proteinExistence type="inferred from homology"/>